<organism evidence="6 7">
    <name type="scientific">Velocimicrobium porci</name>
    <dbReference type="NCBI Taxonomy" id="2606634"/>
    <lineage>
        <taxon>Bacteria</taxon>
        <taxon>Bacillati</taxon>
        <taxon>Bacillota</taxon>
        <taxon>Clostridia</taxon>
        <taxon>Lachnospirales</taxon>
        <taxon>Lachnospiraceae</taxon>
        <taxon>Velocimicrobium</taxon>
    </lineage>
</organism>
<dbReference type="FunFam" id="3.40.50.300:FF:000032">
    <property type="entry name" value="Export ABC transporter ATP-binding protein"/>
    <property type="match status" value="1"/>
</dbReference>
<dbReference type="InterPro" id="IPR017911">
    <property type="entry name" value="MacB-like_ATP-bd"/>
</dbReference>
<dbReference type="GO" id="GO:0022857">
    <property type="term" value="F:transmembrane transporter activity"/>
    <property type="evidence" value="ECO:0007669"/>
    <property type="project" value="UniProtKB-ARBA"/>
</dbReference>
<comment type="caution">
    <text evidence="6">The sequence shown here is derived from an EMBL/GenBank/DDBJ whole genome shotgun (WGS) entry which is preliminary data.</text>
</comment>
<keyword evidence="2" id="KW-0813">Transport</keyword>
<dbReference type="EMBL" id="VUMT01000007">
    <property type="protein sequence ID" value="MSS63412.1"/>
    <property type="molecule type" value="Genomic_DNA"/>
</dbReference>
<sequence>MSILQVLNLTKIYLPGSKIAVRALDRANIKVEKGEFVAIVGPSGSGKSTLLYLLGGLERQSEGKIIVNNKDLTTLTEDELAEYRRKEIGFVFQKYNLIPILNAKENIVLPLSIGGEKIDDFYFDKIVKLLGIEDRLEHMPNELSGGQQQRVSIARALIGKPSIILADEPTGNLDYKASEDIVNFFKQLSAEFGQTIVMITHDKNLASKADRIIEIIDGKVMNQ</sequence>
<reference evidence="6 7" key="1">
    <citation type="submission" date="2019-08" db="EMBL/GenBank/DDBJ databases">
        <title>In-depth cultivation of the pig gut microbiome towards novel bacterial diversity and tailored functional studies.</title>
        <authorList>
            <person name="Wylensek D."/>
            <person name="Hitch T.C.A."/>
            <person name="Clavel T."/>
        </authorList>
    </citation>
    <scope>NUCLEOTIDE SEQUENCE [LARGE SCALE GENOMIC DNA]</scope>
    <source>
        <strain evidence="6 7">WCA-693-APC-MOT-I</strain>
    </source>
</reference>
<dbReference type="GO" id="GO:0016887">
    <property type="term" value="F:ATP hydrolysis activity"/>
    <property type="evidence" value="ECO:0007669"/>
    <property type="project" value="InterPro"/>
</dbReference>
<evidence type="ECO:0000256" key="1">
    <source>
        <dbReference type="ARBA" id="ARBA00005417"/>
    </source>
</evidence>
<keyword evidence="4 6" id="KW-0067">ATP-binding</keyword>
<dbReference type="AlphaFoldDB" id="A0A6L5XXD8"/>
<evidence type="ECO:0000259" key="5">
    <source>
        <dbReference type="PROSITE" id="PS50893"/>
    </source>
</evidence>
<accession>A0A6L5XXD8</accession>
<proteinExistence type="inferred from homology"/>
<keyword evidence="3" id="KW-0547">Nucleotide-binding</keyword>
<dbReference type="Proteomes" id="UP000482209">
    <property type="component" value="Unassembled WGS sequence"/>
</dbReference>
<gene>
    <name evidence="6" type="ORF">FYJ58_05915</name>
</gene>
<dbReference type="Gene3D" id="3.40.50.300">
    <property type="entry name" value="P-loop containing nucleotide triphosphate hydrolases"/>
    <property type="match status" value="1"/>
</dbReference>
<dbReference type="RefSeq" id="WP_154518695.1">
    <property type="nucleotide sequence ID" value="NZ_VUMT01000007.1"/>
</dbReference>
<dbReference type="SUPFAM" id="SSF52540">
    <property type="entry name" value="P-loop containing nucleoside triphosphate hydrolases"/>
    <property type="match status" value="1"/>
</dbReference>
<dbReference type="Pfam" id="PF00005">
    <property type="entry name" value="ABC_tran"/>
    <property type="match status" value="1"/>
</dbReference>
<evidence type="ECO:0000256" key="2">
    <source>
        <dbReference type="ARBA" id="ARBA00022448"/>
    </source>
</evidence>
<dbReference type="InterPro" id="IPR003593">
    <property type="entry name" value="AAA+_ATPase"/>
</dbReference>
<evidence type="ECO:0000256" key="4">
    <source>
        <dbReference type="ARBA" id="ARBA00022840"/>
    </source>
</evidence>
<dbReference type="GO" id="GO:0098796">
    <property type="term" value="C:membrane protein complex"/>
    <property type="evidence" value="ECO:0007669"/>
    <property type="project" value="UniProtKB-ARBA"/>
</dbReference>
<dbReference type="PROSITE" id="PS50893">
    <property type="entry name" value="ABC_TRANSPORTER_2"/>
    <property type="match status" value="1"/>
</dbReference>
<dbReference type="SMART" id="SM00382">
    <property type="entry name" value="AAA"/>
    <property type="match status" value="1"/>
</dbReference>
<evidence type="ECO:0000256" key="3">
    <source>
        <dbReference type="ARBA" id="ARBA00022741"/>
    </source>
</evidence>
<evidence type="ECO:0000313" key="7">
    <source>
        <dbReference type="Proteomes" id="UP000482209"/>
    </source>
</evidence>
<protein>
    <submittedName>
        <fullName evidence="6">ABC transporter ATP-binding protein</fullName>
    </submittedName>
</protein>
<dbReference type="PROSITE" id="PS00211">
    <property type="entry name" value="ABC_TRANSPORTER_1"/>
    <property type="match status" value="1"/>
</dbReference>
<dbReference type="InterPro" id="IPR017871">
    <property type="entry name" value="ABC_transporter-like_CS"/>
</dbReference>
<dbReference type="InterPro" id="IPR003439">
    <property type="entry name" value="ABC_transporter-like_ATP-bd"/>
</dbReference>
<dbReference type="GO" id="GO:0005524">
    <property type="term" value="F:ATP binding"/>
    <property type="evidence" value="ECO:0007669"/>
    <property type="project" value="UniProtKB-KW"/>
</dbReference>
<name>A0A6L5XXD8_9FIRM</name>
<keyword evidence="7" id="KW-1185">Reference proteome</keyword>
<dbReference type="PANTHER" id="PTHR42798">
    <property type="entry name" value="LIPOPROTEIN-RELEASING SYSTEM ATP-BINDING PROTEIN LOLD"/>
    <property type="match status" value="1"/>
</dbReference>
<feature type="domain" description="ABC transporter" evidence="5">
    <location>
        <begin position="4"/>
        <end position="223"/>
    </location>
</feature>
<dbReference type="InterPro" id="IPR027417">
    <property type="entry name" value="P-loop_NTPase"/>
</dbReference>
<evidence type="ECO:0000313" key="6">
    <source>
        <dbReference type="EMBL" id="MSS63412.1"/>
    </source>
</evidence>
<dbReference type="CDD" id="cd03255">
    <property type="entry name" value="ABC_MJ0796_LolCDE_FtsE"/>
    <property type="match status" value="1"/>
</dbReference>
<comment type="similarity">
    <text evidence="1">Belongs to the ABC transporter superfamily.</text>
</comment>
<dbReference type="PANTHER" id="PTHR42798:SF6">
    <property type="entry name" value="CELL DIVISION ATP-BINDING PROTEIN FTSE"/>
    <property type="match status" value="1"/>
</dbReference>